<evidence type="ECO:0000313" key="2">
    <source>
        <dbReference type="EMBL" id="CEJ95281.1"/>
    </source>
</evidence>
<dbReference type="EMBL" id="CDHN01000019">
    <property type="protein sequence ID" value="CEJ95281.1"/>
    <property type="molecule type" value="Genomic_DNA"/>
</dbReference>
<dbReference type="OrthoDB" id="5243188at2759"/>
<name>A0A0A1TE38_9HYPO</name>
<gene>
    <name evidence="2" type="ORF">VHEMI10770</name>
</gene>
<keyword evidence="3" id="KW-1185">Reference proteome</keyword>
<sequence>MEKGSRTSPILLEDLGREFDTSDDDYTNNQTSDDEYNQQIDSDTILNECSSLELHDRSEEIHLDTIYTQADADIVGRVARWHINQRFGEQSISCPRFILNVEAESFHGKKAIEMMHRQISLDYGIEQDGNSRHVQADDIIIPEFFLDYICIIGLPMKPISKQNSHFFDNVELSLRAWHSPYSNKHSPSLPFSIAGRTFRLAIAASREHWFVVMHPKPGITARNSTDRQLKTRATAMASHHAEAMASYIHDVFASPGLSSLGVNDEWTLGNERSKKLSMSNWSLFQTVFMEGWDLFFSRYTYDVFWTENEPCFHAYDYGANTMIEVTEEMREMPIHDTDNTDPIKHEATSGWQSPDQASNNPSPSRATRGESTADDIEIISIINGSTMENAENPQETRDRVPLRDITYAGGLQSLQDELDSRYELANISSISFA</sequence>
<evidence type="ECO:0000256" key="1">
    <source>
        <dbReference type="SAM" id="MobiDB-lite"/>
    </source>
</evidence>
<reference evidence="2 3" key="1">
    <citation type="journal article" date="2015" name="Genome Announc.">
        <title>Draft Genome Sequence and Gene Annotation of the Entomopathogenic Fungus Verticillium hemipterigenum.</title>
        <authorList>
            <person name="Horn F."/>
            <person name="Habel A."/>
            <person name="Scharf D.H."/>
            <person name="Dworschak J."/>
            <person name="Brakhage A.A."/>
            <person name="Guthke R."/>
            <person name="Hertweck C."/>
            <person name="Linde J."/>
        </authorList>
    </citation>
    <scope>NUCLEOTIDE SEQUENCE [LARGE SCALE GENOMIC DNA]</scope>
</reference>
<feature type="compositionally biased region" description="Polar residues" evidence="1">
    <location>
        <begin position="349"/>
        <end position="365"/>
    </location>
</feature>
<organism evidence="2 3">
    <name type="scientific">[Torrubiella] hemipterigena</name>
    <dbReference type="NCBI Taxonomy" id="1531966"/>
    <lineage>
        <taxon>Eukaryota</taxon>
        <taxon>Fungi</taxon>
        <taxon>Dikarya</taxon>
        <taxon>Ascomycota</taxon>
        <taxon>Pezizomycotina</taxon>
        <taxon>Sordariomycetes</taxon>
        <taxon>Hypocreomycetidae</taxon>
        <taxon>Hypocreales</taxon>
        <taxon>Clavicipitaceae</taxon>
        <taxon>Clavicipitaceae incertae sedis</taxon>
        <taxon>'Torrubiella' clade</taxon>
    </lineage>
</organism>
<proteinExistence type="predicted"/>
<evidence type="ECO:0000313" key="3">
    <source>
        <dbReference type="Proteomes" id="UP000039046"/>
    </source>
</evidence>
<feature type="compositionally biased region" description="Acidic residues" evidence="1">
    <location>
        <begin position="21"/>
        <end position="33"/>
    </location>
</feature>
<accession>A0A0A1TE38</accession>
<feature type="region of interest" description="Disordered" evidence="1">
    <location>
        <begin position="1"/>
        <end position="33"/>
    </location>
</feature>
<feature type="compositionally biased region" description="Basic and acidic residues" evidence="1">
    <location>
        <begin position="335"/>
        <end position="347"/>
    </location>
</feature>
<dbReference type="HOGENOM" id="CLU_633377_0_0_1"/>
<dbReference type="Proteomes" id="UP000039046">
    <property type="component" value="Unassembled WGS sequence"/>
</dbReference>
<protein>
    <submittedName>
        <fullName evidence="2">Uncharacterized protein</fullName>
    </submittedName>
</protein>
<feature type="region of interest" description="Disordered" evidence="1">
    <location>
        <begin position="335"/>
        <end position="375"/>
    </location>
</feature>
<dbReference type="AlphaFoldDB" id="A0A0A1TE38"/>